<protein>
    <submittedName>
        <fullName evidence="1">Uncharacterized protein</fullName>
    </submittedName>
</protein>
<keyword evidence="2" id="KW-1185">Reference proteome</keyword>
<accession>A0ACB6RUP6</accession>
<reference evidence="1" key="1">
    <citation type="journal article" date="2020" name="Stud. Mycol.">
        <title>101 Dothideomycetes genomes: a test case for predicting lifestyles and emergence of pathogens.</title>
        <authorList>
            <person name="Haridas S."/>
            <person name="Albert R."/>
            <person name="Binder M."/>
            <person name="Bloem J."/>
            <person name="Labutti K."/>
            <person name="Salamov A."/>
            <person name="Andreopoulos B."/>
            <person name="Baker S."/>
            <person name="Barry K."/>
            <person name="Bills G."/>
            <person name="Bluhm B."/>
            <person name="Cannon C."/>
            <person name="Castanera R."/>
            <person name="Culley D."/>
            <person name="Daum C."/>
            <person name="Ezra D."/>
            <person name="Gonzalez J."/>
            <person name="Henrissat B."/>
            <person name="Kuo A."/>
            <person name="Liang C."/>
            <person name="Lipzen A."/>
            <person name="Lutzoni F."/>
            <person name="Magnuson J."/>
            <person name="Mondo S."/>
            <person name="Nolan M."/>
            <person name="Ohm R."/>
            <person name="Pangilinan J."/>
            <person name="Park H.-J."/>
            <person name="Ramirez L."/>
            <person name="Alfaro M."/>
            <person name="Sun H."/>
            <person name="Tritt A."/>
            <person name="Yoshinaga Y."/>
            <person name="Zwiers L.-H."/>
            <person name="Turgeon B."/>
            <person name="Goodwin S."/>
            <person name="Spatafora J."/>
            <person name="Crous P."/>
            <person name="Grigoriev I."/>
        </authorList>
    </citation>
    <scope>NUCLEOTIDE SEQUENCE</scope>
    <source>
        <strain evidence="1">CBS 525.71</strain>
    </source>
</reference>
<evidence type="ECO:0000313" key="2">
    <source>
        <dbReference type="Proteomes" id="UP000799754"/>
    </source>
</evidence>
<name>A0ACB6RUP6_9PLEO</name>
<comment type="caution">
    <text evidence="1">The sequence shown here is derived from an EMBL/GenBank/DDBJ whole genome shotgun (WGS) entry which is preliminary data.</text>
</comment>
<sequence length="192" mass="21155">MSIKRTPNAHSGATQCLQLGISLVLWSPWAFHMRMDQPLKLRNLTKLATSTSPTTSPPQETRSRTPLQHSAPISNDIRKSLKLSSATHRPIWAEHSTVENLHTTPSTFSRRSAAQWLPPAPPRTPSCAQLPTLNLPAVTSVTFLTSFSTASSSGSCWRTASYPPWLLSLWPHLSSRKRLVTMVAQISSLPVV</sequence>
<dbReference type="EMBL" id="MU006725">
    <property type="protein sequence ID" value="KAF2625468.1"/>
    <property type="molecule type" value="Genomic_DNA"/>
</dbReference>
<dbReference type="Proteomes" id="UP000799754">
    <property type="component" value="Unassembled WGS sequence"/>
</dbReference>
<organism evidence="1 2">
    <name type="scientific">Macroventuria anomochaeta</name>
    <dbReference type="NCBI Taxonomy" id="301207"/>
    <lineage>
        <taxon>Eukaryota</taxon>
        <taxon>Fungi</taxon>
        <taxon>Dikarya</taxon>
        <taxon>Ascomycota</taxon>
        <taxon>Pezizomycotina</taxon>
        <taxon>Dothideomycetes</taxon>
        <taxon>Pleosporomycetidae</taxon>
        <taxon>Pleosporales</taxon>
        <taxon>Pleosporineae</taxon>
        <taxon>Didymellaceae</taxon>
        <taxon>Macroventuria</taxon>
    </lineage>
</organism>
<gene>
    <name evidence="1" type="ORF">BU25DRAFT_113751</name>
</gene>
<evidence type="ECO:0000313" key="1">
    <source>
        <dbReference type="EMBL" id="KAF2625468.1"/>
    </source>
</evidence>
<proteinExistence type="predicted"/>